<evidence type="ECO:0000259" key="4">
    <source>
        <dbReference type="PROSITE" id="PS50949"/>
    </source>
</evidence>
<accession>A0A8J8B6M8</accession>
<dbReference type="PANTHER" id="PTHR43537">
    <property type="entry name" value="TRANSCRIPTIONAL REGULATOR, GNTR FAMILY"/>
    <property type="match status" value="1"/>
</dbReference>
<dbReference type="InterPro" id="IPR036388">
    <property type="entry name" value="WH-like_DNA-bd_sf"/>
</dbReference>
<dbReference type="CDD" id="cd07377">
    <property type="entry name" value="WHTH_GntR"/>
    <property type="match status" value="1"/>
</dbReference>
<dbReference type="Gene3D" id="1.20.120.530">
    <property type="entry name" value="GntR ligand-binding domain-like"/>
    <property type="match status" value="1"/>
</dbReference>
<evidence type="ECO:0000313" key="6">
    <source>
        <dbReference type="Proteomes" id="UP000681356"/>
    </source>
</evidence>
<evidence type="ECO:0000256" key="3">
    <source>
        <dbReference type="ARBA" id="ARBA00023163"/>
    </source>
</evidence>
<keyword evidence="3" id="KW-0804">Transcription</keyword>
<dbReference type="Gene3D" id="1.10.10.10">
    <property type="entry name" value="Winged helix-like DNA-binding domain superfamily/Winged helix DNA-binding domain"/>
    <property type="match status" value="1"/>
</dbReference>
<keyword evidence="6" id="KW-1185">Reference proteome</keyword>
<sequence length="240" mass="26622">MNTLANQYAQRESVIRRPSDELELVERVRAFIASGGYAAGDRLPPERQLIGELDLTRGALRKALDALEREGLIWRQVGKGTFISRQGAEIGGEALVDLARQITPFRMVRARMTIEPAIAREAAMNASGEAMTRMRIAMDRAASATNWQEYEAQDDSFHRSVAEASDNMLLLALFDQLNQVRRAVAWGTVTRSTARPSPDHSSFAEHEAIASAIEAHDPEAAYNAMRTHLRSVSARLFEEG</sequence>
<dbReference type="EMBL" id="JAGTUU010000003">
    <property type="protein sequence ID" value="MBS0124186.1"/>
    <property type="molecule type" value="Genomic_DNA"/>
</dbReference>
<proteinExistence type="predicted"/>
<dbReference type="SMART" id="SM00895">
    <property type="entry name" value="FCD"/>
    <property type="match status" value="1"/>
</dbReference>
<dbReference type="InterPro" id="IPR036390">
    <property type="entry name" value="WH_DNA-bd_sf"/>
</dbReference>
<reference evidence="5" key="1">
    <citation type="submission" date="2021-04" db="EMBL/GenBank/DDBJ databases">
        <authorList>
            <person name="Yoon J."/>
        </authorList>
    </citation>
    <scope>NUCLEOTIDE SEQUENCE</scope>
    <source>
        <strain evidence="5">KMU-90</strain>
    </source>
</reference>
<evidence type="ECO:0000313" key="5">
    <source>
        <dbReference type="EMBL" id="MBS0124186.1"/>
    </source>
</evidence>
<evidence type="ECO:0000256" key="2">
    <source>
        <dbReference type="ARBA" id="ARBA00023125"/>
    </source>
</evidence>
<protein>
    <submittedName>
        <fullName evidence="5">FadR family transcriptional regulator</fullName>
    </submittedName>
</protein>
<dbReference type="InterPro" id="IPR000524">
    <property type="entry name" value="Tscrpt_reg_HTH_GntR"/>
</dbReference>
<name>A0A8J8B6M8_9RHOB</name>
<dbReference type="Proteomes" id="UP000681356">
    <property type="component" value="Unassembled WGS sequence"/>
</dbReference>
<dbReference type="SUPFAM" id="SSF46785">
    <property type="entry name" value="Winged helix' DNA-binding domain"/>
    <property type="match status" value="1"/>
</dbReference>
<feature type="domain" description="HTH gntR-type" evidence="4">
    <location>
        <begin position="18"/>
        <end position="86"/>
    </location>
</feature>
<dbReference type="InterPro" id="IPR011711">
    <property type="entry name" value="GntR_C"/>
</dbReference>
<organism evidence="5 6">
    <name type="scientific">Thetidibacter halocola</name>
    <dbReference type="NCBI Taxonomy" id="2827239"/>
    <lineage>
        <taxon>Bacteria</taxon>
        <taxon>Pseudomonadati</taxon>
        <taxon>Pseudomonadota</taxon>
        <taxon>Alphaproteobacteria</taxon>
        <taxon>Rhodobacterales</taxon>
        <taxon>Roseobacteraceae</taxon>
        <taxon>Thetidibacter</taxon>
    </lineage>
</organism>
<dbReference type="GO" id="GO:0003677">
    <property type="term" value="F:DNA binding"/>
    <property type="evidence" value="ECO:0007669"/>
    <property type="project" value="UniProtKB-KW"/>
</dbReference>
<dbReference type="GO" id="GO:0003700">
    <property type="term" value="F:DNA-binding transcription factor activity"/>
    <property type="evidence" value="ECO:0007669"/>
    <property type="project" value="InterPro"/>
</dbReference>
<keyword evidence="1" id="KW-0805">Transcription regulation</keyword>
<evidence type="ECO:0000256" key="1">
    <source>
        <dbReference type="ARBA" id="ARBA00023015"/>
    </source>
</evidence>
<dbReference type="AlphaFoldDB" id="A0A8J8B6M8"/>
<gene>
    <name evidence="5" type="ORF">KB874_08560</name>
</gene>
<keyword evidence="2" id="KW-0238">DNA-binding</keyword>
<dbReference type="SUPFAM" id="SSF48008">
    <property type="entry name" value="GntR ligand-binding domain-like"/>
    <property type="match status" value="1"/>
</dbReference>
<dbReference type="SMART" id="SM00345">
    <property type="entry name" value="HTH_GNTR"/>
    <property type="match status" value="1"/>
</dbReference>
<dbReference type="Pfam" id="PF00392">
    <property type="entry name" value="GntR"/>
    <property type="match status" value="1"/>
</dbReference>
<dbReference type="PRINTS" id="PR00035">
    <property type="entry name" value="HTHGNTR"/>
</dbReference>
<dbReference type="PROSITE" id="PS50949">
    <property type="entry name" value="HTH_GNTR"/>
    <property type="match status" value="1"/>
</dbReference>
<dbReference type="InterPro" id="IPR008920">
    <property type="entry name" value="TF_FadR/GntR_C"/>
</dbReference>
<dbReference type="PANTHER" id="PTHR43537:SF5">
    <property type="entry name" value="UXU OPERON TRANSCRIPTIONAL REGULATOR"/>
    <property type="match status" value="1"/>
</dbReference>
<comment type="caution">
    <text evidence="5">The sequence shown here is derived from an EMBL/GenBank/DDBJ whole genome shotgun (WGS) entry which is preliminary data.</text>
</comment>
<dbReference type="RefSeq" id="WP_212536148.1">
    <property type="nucleotide sequence ID" value="NZ_JAGTUU010000003.1"/>
</dbReference>
<dbReference type="Pfam" id="PF07729">
    <property type="entry name" value="FCD"/>
    <property type="match status" value="1"/>
</dbReference>